<keyword evidence="9" id="KW-1185">Reference proteome</keyword>
<dbReference type="PANTHER" id="PTHR33217">
    <property type="entry name" value="TRANSPOSASE FOR INSERTION SEQUENCE ELEMENT IS1081"/>
    <property type="match status" value="1"/>
</dbReference>
<proteinExistence type="inferred from homology"/>
<keyword evidence="3 6" id="KW-0815">Transposition</keyword>
<evidence type="ECO:0000256" key="5">
    <source>
        <dbReference type="ARBA" id="ARBA00023172"/>
    </source>
</evidence>
<dbReference type="Pfam" id="PF00872">
    <property type="entry name" value="Transposase_mut"/>
    <property type="match status" value="1"/>
</dbReference>
<dbReference type="GO" id="GO:0004803">
    <property type="term" value="F:transposase activity"/>
    <property type="evidence" value="ECO:0007669"/>
    <property type="project" value="UniProtKB-UniRule"/>
</dbReference>
<dbReference type="GO" id="GO:0006313">
    <property type="term" value="P:DNA transposition"/>
    <property type="evidence" value="ECO:0007669"/>
    <property type="project" value="UniProtKB-UniRule"/>
</dbReference>
<evidence type="ECO:0000313" key="9">
    <source>
        <dbReference type="Proteomes" id="UP000198984"/>
    </source>
</evidence>
<dbReference type="STRING" id="573321.SAMN04488505_11474"/>
<feature type="compositionally biased region" description="Basic and acidic residues" evidence="7">
    <location>
        <begin position="45"/>
        <end position="57"/>
    </location>
</feature>
<dbReference type="EMBL" id="FOBB01000014">
    <property type="protein sequence ID" value="SEN89691.1"/>
    <property type="molecule type" value="Genomic_DNA"/>
</dbReference>
<feature type="region of interest" description="Disordered" evidence="7">
    <location>
        <begin position="45"/>
        <end position="64"/>
    </location>
</feature>
<gene>
    <name evidence="8" type="ORF">SAMN04488505_11474</name>
</gene>
<dbReference type="AlphaFoldDB" id="A0A1H8KAG5"/>
<evidence type="ECO:0000256" key="3">
    <source>
        <dbReference type="ARBA" id="ARBA00022578"/>
    </source>
</evidence>
<evidence type="ECO:0000313" key="8">
    <source>
        <dbReference type="EMBL" id="SEN89691.1"/>
    </source>
</evidence>
<evidence type="ECO:0000256" key="6">
    <source>
        <dbReference type="RuleBase" id="RU365089"/>
    </source>
</evidence>
<dbReference type="GO" id="GO:0003677">
    <property type="term" value="F:DNA binding"/>
    <property type="evidence" value="ECO:0007669"/>
    <property type="project" value="UniProtKB-UniRule"/>
</dbReference>
<dbReference type="NCBIfam" id="NF033543">
    <property type="entry name" value="transpos_IS256"/>
    <property type="match status" value="1"/>
</dbReference>
<keyword evidence="4 6" id="KW-0238">DNA-binding</keyword>
<comment type="function">
    <text evidence="1 6">Required for the transposition of the insertion element.</text>
</comment>
<accession>A0A1H8KAG5</accession>
<reference evidence="8 9" key="1">
    <citation type="submission" date="2016-10" db="EMBL/GenBank/DDBJ databases">
        <authorList>
            <person name="de Groot N.N."/>
        </authorList>
    </citation>
    <scope>NUCLEOTIDE SEQUENCE [LARGE SCALE GENOMIC DNA]</scope>
    <source>
        <strain evidence="8 9">DSM 21039</strain>
    </source>
</reference>
<evidence type="ECO:0000256" key="2">
    <source>
        <dbReference type="ARBA" id="ARBA00010961"/>
    </source>
</evidence>
<protein>
    <recommendedName>
        <fullName evidence="6">Mutator family transposase</fullName>
    </recommendedName>
</protein>
<keyword evidence="6" id="KW-0814">Transposable element</keyword>
<comment type="similarity">
    <text evidence="2 6">Belongs to the transposase mutator family.</text>
</comment>
<evidence type="ECO:0000256" key="7">
    <source>
        <dbReference type="SAM" id="MobiDB-lite"/>
    </source>
</evidence>
<evidence type="ECO:0000256" key="4">
    <source>
        <dbReference type="ARBA" id="ARBA00023125"/>
    </source>
</evidence>
<evidence type="ECO:0000256" key="1">
    <source>
        <dbReference type="ARBA" id="ARBA00002190"/>
    </source>
</evidence>
<sequence>MNTEDFLSDDFLKQFKTGQQLNDFLGQIQKRAIEKMLEGELDGHLGYEKNEQNDSKNARNGYGKKKIKTQYGESEIKVPRDRDASFNPMIVPKRESMVEGIEEVIVSLYAKGMSVSDIEEQIKDVYKFEVSTATISRITSRIAEDIVAWQNRPLERVYLIVWMDGIVFKVRENSKVVNKTVYIAVGLRQDGFKEVLGMWLSKNESAASVLTDMKARGLEDILITATDNLNGFTQTIRTVFTQSATQVCVVHQIRNSCRYVVWKDKREFSHDMKDIYGAPTRQAAQAALQALEANGAASMGMLSKVGKTTGKS</sequence>
<keyword evidence="5 6" id="KW-0233">DNA recombination</keyword>
<name>A0A1H8KAG5_9BACT</name>
<dbReference type="PANTHER" id="PTHR33217:SF8">
    <property type="entry name" value="MUTATOR FAMILY TRANSPOSASE"/>
    <property type="match status" value="1"/>
</dbReference>
<dbReference type="InterPro" id="IPR001207">
    <property type="entry name" value="Transposase_mutator"/>
</dbReference>
<dbReference type="Proteomes" id="UP000198984">
    <property type="component" value="Unassembled WGS sequence"/>
</dbReference>
<dbReference type="PROSITE" id="PS01007">
    <property type="entry name" value="TRANSPOSASE_MUTATOR"/>
    <property type="match status" value="1"/>
</dbReference>
<organism evidence="8 9">
    <name type="scientific">Chitinophaga rupis</name>
    <dbReference type="NCBI Taxonomy" id="573321"/>
    <lineage>
        <taxon>Bacteria</taxon>
        <taxon>Pseudomonadati</taxon>
        <taxon>Bacteroidota</taxon>
        <taxon>Chitinophagia</taxon>
        <taxon>Chitinophagales</taxon>
        <taxon>Chitinophagaceae</taxon>
        <taxon>Chitinophaga</taxon>
    </lineage>
</organism>